<dbReference type="Proteomes" id="UP000663848">
    <property type="component" value="Unassembled WGS sequence"/>
</dbReference>
<evidence type="ECO:0000313" key="7">
    <source>
        <dbReference type="Proteomes" id="UP000663825"/>
    </source>
</evidence>
<dbReference type="EMBL" id="CAJOBR010001508">
    <property type="protein sequence ID" value="CAF4613981.1"/>
    <property type="molecule type" value="Genomic_DNA"/>
</dbReference>
<dbReference type="EMBL" id="CAJOBP010000848">
    <property type="protein sequence ID" value="CAF4227712.1"/>
    <property type="molecule type" value="Genomic_DNA"/>
</dbReference>
<keyword evidence="8" id="KW-1185">Reference proteome</keyword>
<evidence type="ECO:0000313" key="3">
    <source>
        <dbReference type="EMBL" id="CAF3137704.1"/>
    </source>
</evidence>
<reference evidence="3" key="1">
    <citation type="submission" date="2021-02" db="EMBL/GenBank/DDBJ databases">
        <authorList>
            <person name="Nowell W R."/>
        </authorList>
    </citation>
    <scope>NUCLEOTIDE SEQUENCE</scope>
</reference>
<feature type="chain" id="PRO_5036231829" evidence="2">
    <location>
        <begin position="20"/>
        <end position="363"/>
    </location>
</feature>
<dbReference type="EMBL" id="CAJOBO010002825">
    <property type="protein sequence ID" value="CAF4469898.1"/>
    <property type="molecule type" value="Genomic_DNA"/>
</dbReference>
<organism evidence="3 7">
    <name type="scientific">Rotaria socialis</name>
    <dbReference type="NCBI Taxonomy" id="392032"/>
    <lineage>
        <taxon>Eukaryota</taxon>
        <taxon>Metazoa</taxon>
        <taxon>Spiralia</taxon>
        <taxon>Gnathifera</taxon>
        <taxon>Rotifera</taxon>
        <taxon>Eurotatoria</taxon>
        <taxon>Bdelloidea</taxon>
        <taxon>Philodinida</taxon>
        <taxon>Philodinidae</taxon>
        <taxon>Rotaria</taxon>
    </lineage>
</organism>
<proteinExistence type="predicted"/>
<sequence>MKLILGALFFIFHGTFIQCQDITKTWYDMRLLELVVPPYKAAYTILQQYIVNPFLKDLSTDNETATKEVISDLTCAVQYIRGALNAAINSSQKLRSEVDQKRVDAAAAISAKEREISSTQGEIQHEASEIKVVKAQVATDEQGVNEKEQGVINAENNVHTVQEKVDYVEDCLFKKQRRKSVVFSAISDCGNIVNSVKIENADRALHNAEENLQNSQIKIDDERQQLSSLQGQQNNSKKELSALQHELRELQLTYIVLHELNNSTATISQDLKMVTSHITKIWSGSELLYTTINDLMNFDRLINPLNEVYKVFERKHLLQNIPFSMVSDLTLTQVKHSFKTTAKLIPQMPLNLFISSVNCTVQD</sequence>
<feature type="coiled-coil region" evidence="1">
    <location>
        <begin position="198"/>
        <end position="253"/>
    </location>
</feature>
<feature type="signal peptide" evidence="2">
    <location>
        <begin position="1"/>
        <end position="19"/>
    </location>
</feature>
<gene>
    <name evidence="5" type="ORF">HFQ381_LOCUS25363</name>
    <name evidence="6" type="ORF">QYT958_LOCUS12408</name>
    <name evidence="3" type="ORF">TIS948_LOCUS8965</name>
    <name evidence="4" type="ORF">UJA718_LOCUS8135</name>
</gene>
<evidence type="ECO:0000256" key="2">
    <source>
        <dbReference type="SAM" id="SignalP"/>
    </source>
</evidence>
<dbReference type="EMBL" id="CAJNXB010001132">
    <property type="protein sequence ID" value="CAF3137704.1"/>
    <property type="molecule type" value="Genomic_DNA"/>
</dbReference>
<evidence type="ECO:0000313" key="4">
    <source>
        <dbReference type="EMBL" id="CAF4227712.1"/>
    </source>
</evidence>
<keyword evidence="1" id="KW-0175">Coiled coil</keyword>
<accession>A0A817P1H8</accession>
<protein>
    <submittedName>
        <fullName evidence="3">Uncharacterized protein</fullName>
    </submittedName>
</protein>
<keyword evidence="2" id="KW-0732">Signal</keyword>
<name>A0A817P1H8_9BILA</name>
<evidence type="ECO:0000256" key="1">
    <source>
        <dbReference type="SAM" id="Coils"/>
    </source>
</evidence>
<evidence type="ECO:0000313" key="8">
    <source>
        <dbReference type="Proteomes" id="UP000663873"/>
    </source>
</evidence>
<dbReference type="Proteomes" id="UP000663851">
    <property type="component" value="Unassembled WGS sequence"/>
</dbReference>
<dbReference type="Proteomes" id="UP000663873">
    <property type="component" value="Unassembled WGS sequence"/>
</dbReference>
<dbReference type="Proteomes" id="UP000663825">
    <property type="component" value="Unassembled WGS sequence"/>
</dbReference>
<dbReference type="AlphaFoldDB" id="A0A817P1H8"/>
<comment type="caution">
    <text evidence="3">The sequence shown here is derived from an EMBL/GenBank/DDBJ whole genome shotgun (WGS) entry which is preliminary data.</text>
</comment>
<evidence type="ECO:0000313" key="5">
    <source>
        <dbReference type="EMBL" id="CAF4469898.1"/>
    </source>
</evidence>
<dbReference type="OrthoDB" id="10030335at2759"/>
<evidence type="ECO:0000313" key="6">
    <source>
        <dbReference type="EMBL" id="CAF4613981.1"/>
    </source>
</evidence>